<sequence length="146" mass="16411">MYYNLSILFRGGPTPFLISEGDRSDGSMFKSQVALAIYLLDEKGEYIGDQATLAPSNALNIELEVFEASTRRVKSNLNRAENEMNLMRTVSLSDRSVAEQNFEKVNWYGTLNTCVMVISAITQVYLIRSLITEGSKLGKFLRKGRL</sequence>
<keyword evidence="3" id="KW-1185">Reference proteome</keyword>
<dbReference type="Proteomes" id="UP000270094">
    <property type="component" value="Unassembled WGS sequence"/>
</dbReference>
<dbReference type="OrthoDB" id="5976732at2759"/>
<organism evidence="2 3">
    <name type="scientific">Strongylus vulgaris</name>
    <name type="common">Blood worm</name>
    <dbReference type="NCBI Taxonomy" id="40348"/>
    <lineage>
        <taxon>Eukaryota</taxon>
        <taxon>Metazoa</taxon>
        <taxon>Ecdysozoa</taxon>
        <taxon>Nematoda</taxon>
        <taxon>Chromadorea</taxon>
        <taxon>Rhabditida</taxon>
        <taxon>Rhabditina</taxon>
        <taxon>Rhabditomorpha</taxon>
        <taxon>Strongyloidea</taxon>
        <taxon>Strongylidae</taxon>
        <taxon>Strongylus</taxon>
    </lineage>
</organism>
<protein>
    <recommendedName>
        <fullName evidence="1">GOLD domain-containing protein</fullName>
    </recommendedName>
</protein>
<feature type="domain" description="GOLD" evidence="1">
    <location>
        <begin position="53"/>
        <end position="130"/>
    </location>
</feature>
<evidence type="ECO:0000259" key="1">
    <source>
        <dbReference type="Pfam" id="PF01105"/>
    </source>
</evidence>
<dbReference type="EMBL" id="UYYB01004761">
    <property type="protein sequence ID" value="VDM67157.1"/>
    <property type="molecule type" value="Genomic_DNA"/>
</dbReference>
<gene>
    <name evidence="2" type="ORF">SVUK_LOCUS2155</name>
</gene>
<reference evidence="2 3" key="1">
    <citation type="submission" date="2018-11" db="EMBL/GenBank/DDBJ databases">
        <authorList>
            <consortium name="Pathogen Informatics"/>
        </authorList>
    </citation>
    <scope>NUCLEOTIDE SEQUENCE [LARGE SCALE GENOMIC DNA]</scope>
</reference>
<evidence type="ECO:0000313" key="2">
    <source>
        <dbReference type="EMBL" id="VDM67157.1"/>
    </source>
</evidence>
<accession>A0A3P7IS01</accession>
<proteinExistence type="predicted"/>
<name>A0A3P7IS01_STRVU</name>
<dbReference type="InterPro" id="IPR009038">
    <property type="entry name" value="GOLD_dom"/>
</dbReference>
<evidence type="ECO:0000313" key="3">
    <source>
        <dbReference type="Proteomes" id="UP000270094"/>
    </source>
</evidence>
<dbReference type="AlphaFoldDB" id="A0A3P7IS01"/>
<dbReference type="Pfam" id="PF01105">
    <property type="entry name" value="EMP24_GP25L"/>
    <property type="match status" value="1"/>
</dbReference>